<keyword evidence="2" id="KW-0238">DNA-binding</keyword>
<dbReference type="PANTHER" id="PTHR43280">
    <property type="entry name" value="ARAC-FAMILY TRANSCRIPTIONAL REGULATOR"/>
    <property type="match status" value="1"/>
</dbReference>
<dbReference type="InterPro" id="IPR018060">
    <property type="entry name" value="HTH_AraC"/>
</dbReference>
<dbReference type="InterPro" id="IPR020449">
    <property type="entry name" value="Tscrpt_reg_AraC-type_HTH"/>
</dbReference>
<protein>
    <submittedName>
        <fullName evidence="5">AraC family transcriptional regulator</fullName>
    </submittedName>
</protein>
<dbReference type="InterPro" id="IPR009057">
    <property type="entry name" value="Homeodomain-like_sf"/>
</dbReference>
<evidence type="ECO:0000259" key="4">
    <source>
        <dbReference type="PROSITE" id="PS01124"/>
    </source>
</evidence>
<organism evidence="5 6">
    <name type="scientific">Paenibacillus sepulcri</name>
    <dbReference type="NCBI Taxonomy" id="359917"/>
    <lineage>
        <taxon>Bacteria</taxon>
        <taxon>Bacillati</taxon>
        <taxon>Bacillota</taxon>
        <taxon>Bacilli</taxon>
        <taxon>Bacillales</taxon>
        <taxon>Paenibacillaceae</taxon>
        <taxon>Paenibacillus</taxon>
    </lineage>
</organism>
<reference evidence="5 6" key="1">
    <citation type="submission" date="2021-07" db="EMBL/GenBank/DDBJ databases">
        <title>Paenibacillus radiodurans sp. nov., isolated from the southeastern edge of Tengger Desert.</title>
        <authorList>
            <person name="Zhang G."/>
        </authorList>
    </citation>
    <scope>NUCLEOTIDE SEQUENCE [LARGE SCALE GENOMIC DNA]</scope>
    <source>
        <strain evidence="5 6">CCM 7311</strain>
    </source>
</reference>
<sequence>GGKEADPKQFRVQLVFGVYNLLTLHFHETGGLPELKGVLEKINELRSSELMLDWLESMAREVRTRYLESKSPSRNEIDAVLDYIHDHFTEELMMYDLAASLHMSESKFSKLFKKQAGKSFMDYITELRINKAKELLLDPEVRIGEIALMVGYQETRYFSQLFKKTTGMTQKSFRRKLEKLKNNKEK</sequence>
<feature type="non-terminal residue" evidence="5">
    <location>
        <position position="1"/>
    </location>
</feature>
<accession>A0ABS7CIA3</accession>
<name>A0ABS7CIA3_9BACL</name>
<dbReference type="EMBL" id="JAHZIK010002346">
    <property type="protein sequence ID" value="MBW7460623.1"/>
    <property type="molecule type" value="Genomic_DNA"/>
</dbReference>
<dbReference type="PROSITE" id="PS01124">
    <property type="entry name" value="HTH_ARAC_FAMILY_2"/>
    <property type="match status" value="1"/>
</dbReference>
<evidence type="ECO:0000256" key="1">
    <source>
        <dbReference type="ARBA" id="ARBA00023015"/>
    </source>
</evidence>
<dbReference type="SMART" id="SM00342">
    <property type="entry name" value="HTH_ARAC"/>
    <property type="match status" value="1"/>
</dbReference>
<proteinExistence type="predicted"/>
<keyword evidence="3" id="KW-0804">Transcription</keyword>
<dbReference type="PANTHER" id="PTHR43280:SF28">
    <property type="entry name" value="HTH-TYPE TRANSCRIPTIONAL ACTIVATOR RHAS"/>
    <property type="match status" value="1"/>
</dbReference>
<dbReference type="SUPFAM" id="SSF46689">
    <property type="entry name" value="Homeodomain-like"/>
    <property type="match status" value="2"/>
</dbReference>
<feature type="domain" description="HTH araC/xylS-type" evidence="4">
    <location>
        <begin position="78"/>
        <end position="176"/>
    </location>
</feature>
<evidence type="ECO:0000313" key="6">
    <source>
        <dbReference type="Proteomes" id="UP001519887"/>
    </source>
</evidence>
<dbReference type="Pfam" id="PF12833">
    <property type="entry name" value="HTH_18"/>
    <property type="match status" value="1"/>
</dbReference>
<evidence type="ECO:0000256" key="3">
    <source>
        <dbReference type="ARBA" id="ARBA00023163"/>
    </source>
</evidence>
<comment type="caution">
    <text evidence="5">The sequence shown here is derived from an EMBL/GenBank/DDBJ whole genome shotgun (WGS) entry which is preliminary data.</text>
</comment>
<dbReference type="Gene3D" id="1.10.10.60">
    <property type="entry name" value="Homeodomain-like"/>
    <property type="match status" value="2"/>
</dbReference>
<evidence type="ECO:0000256" key="2">
    <source>
        <dbReference type="ARBA" id="ARBA00023125"/>
    </source>
</evidence>
<dbReference type="PRINTS" id="PR00032">
    <property type="entry name" value="HTHARAC"/>
</dbReference>
<gene>
    <name evidence="5" type="ORF">K0U00_41820</name>
</gene>
<keyword evidence="1" id="KW-0805">Transcription regulation</keyword>
<dbReference type="Proteomes" id="UP001519887">
    <property type="component" value="Unassembled WGS sequence"/>
</dbReference>
<evidence type="ECO:0000313" key="5">
    <source>
        <dbReference type="EMBL" id="MBW7460623.1"/>
    </source>
</evidence>
<keyword evidence="6" id="KW-1185">Reference proteome</keyword>